<reference evidence="3 4" key="1">
    <citation type="submission" date="2016-07" db="EMBL/GenBank/DDBJ databases">
        <title>Acinetobacter sp. ANC 4603.</title>
        <authorList>
            <person name="Radolfova-Krizova L."/>
            <person name="Nemec A."/>
        </authorList>
    </citation>
    <scope>NUCLEOTIDE SEQUENCE [LARGE SCALE GENOMIC DNA]</scope>
    <source>
        <strain evidence="3 4">ANC 4603</strain>
    </source>
</reference>
<evidence type="ECO:0000256" key="1">
    <source>
        <dbReference type="SAM" id="MobiDB-lite"/>
    </source>
</evidence>
<comment type="caution">
    <text evidence="3">The sequence shown here is derived from an EMBL/GenBank/DDBJ whole genome shotgun (WGS) entry which is preliminary data.</text>
</comment>
<keyword evidence="4" id="KW-1185">Reference proteome</keyword>
<evidence type="ECO:0000256" key="2">
    <source>
        <dbReference type="SAM" id="SignalP"/>
    </source>
</evidence>
<keyword evidence="2" id="KW-0732">Signal</keyword>
<evidence type="ECO:0000313" key="3">
    <source>
        <dbReference type="EMBL" id="ODA13778.1"/>
    </source>
</evidence>
<gene>
    <name evidence="3" type="ORF">BBP83_05265</name>
</gene>
<feature type="signal peptide" evidence="2">
    <location>
        <begin position="1"/>
        <end position="21"/>
    </location>
</feature>
<evidence type="ECO:0000313" key="4">
    <source>
        <dbReference type="Proteomes" id="UP000186553"/>
    </source>
</evidence>
<sequence length="74" mass="7478">MKLTQILLASTLAVVAATSFAASDAQSPTIKEAQKIVVSTQEQPVAEDATTHSSAAQPASEANAEGATPTQPAQ</sequence>
<dbReference type="AlphaFoldDB" id="A0A1C3CYI2"/>
<dbReference type="EMBL" id="MBDL01000008">
    <property type="protein sequence ID" value="ODA13778.1"/>
    <property type="molecule type" value="Genomic_DNA"/>
</dbReference>
<organism evidence="3 4">
    <name type="scientific">Acinetobacter celticus</name>
    <dbReference type="NCBI Taxonomy" id="1891224"/>
    <lineage>
        <taxon>Bacteria</taxon>
        <taxon>Pseudomonadati</taxon>
        <taxon>Pseudomonadota</taxon>
        <taxon>Gammaproteobacteria</taxon>
        <taxon>Moraxellales</taxon>
        <taxon>Moraxellaceae</taxon>
        <taxon>Acinetobacter</taxon>
    </lineage>
</organism>
<protein>
    <submittedName>
        <fullName evidence="3">Uncharacterized protein</fullName>
    </submittedName>
</protein>
<feature type="chain" id="PRO_5008671765" evidence="2">
    <location>
        <begin position="22"/>
        <end position="74"/>
    </location>
</feature>
<dbReference type="Proteomes" id="UP000186553">
    <property type="component" value="Unassembled WGS sequence"/>
</dbReference>
<dbReference type="RefSeq" id="WP_068886606.1">
    <property type="nucleotide sequence ID" value="NZ_CBCRUU010000001.1"/>
</dbReference>
<name>A0A1C3CYI2_9GAMM</name>
<feature type="region of interest" description="Disordered" evidence="1">
    <location>
        <begin position="40"/>
        <end position="74"/>
    </location>
</feature>
<proteinExistence type="predicted"/>
<accession>A0A1C3CYI2</accession>